<feature type="domain" description="Cupin type-2" evidence="1">
    <location>
        <begin position="42"/>
        <end position="108"/>
    </location>
</feature>
<dbReference type="GeneID" id="24807136"/>
<dbReference type="GO" id="GO:0016853">
    <property type="term" value="F:isomerase activity"/>
    <property type="evidence" value="ECO:0007669"/>
    <property type="project" value="UniProtKB-KW"/>
</dbReference>
<dbReference type="Gene3D" id="2.60.120.10">
    <property type="entry name" value="Jelly Rolls"/>
    <property type="match status" value="1"/>
</dbReference>
<organism evidence="2 3">
    <name type="scientific">Methanosarcina lacustris Z-7289</name>
    <dbReference type="NCBI Taxonomy" id="1434111"/>
    <lineage>
        <taxon>Archaea</taxon>
        <taxon>Methanobacteriati</taxon>
        <taxon>Methanobacteriota</taxon>
        <taxon>Stenosarchaea group</taxon>
        <taxon>Methanomicrobia</taxon>
        <taxon>Methanosarcinales</taxon>
        <taxon>Methanosarcinaceae</taxon>
        <taxon>Methanosarcina</taxon>
    </lineage>
</organism>
<dbReference type="OrthoDB" id="190812at2157"/>
<dbReference type="InterPro" id="IPR013096">
    <property type="entry name" value="Cupin_2"/>
</dbReference>
<accession>A0A0E3S5C6</accession>
<protein>
    <submittedName>
        <fullName evidence="2">Mannose-6-phosphate isomerase</fullName>
    </submittedName>
</protein>
<dbReference type="SUPFAM" id="SSF51182">
    <property type="entry name" value="RmlC-like cupins"/>
    <property type="match status" value="1"/>
</dbReference>
<reference evidence="2 3" key="1">
    <citation type="submission" date="2014-07" db="EMBL/GenBank/DDBJ databases">
        <title>Methanogenic archaea and the global carbon cycle.</title>
        <authorList>
            <person name="Henriksen J.R."/>
            <person name="Luke J."/>
            <person name="Reinhart S."/>
            <person name="Benedict M.N."/>
            <person name="Youngblut N.D."/>
            <person name="Metcalf M.E."/>
            <person name="Whitaker R.J."/>
            <person name="Metcalf W.W."/>
        </authorList>
    </citation>
    <scope>NUCLEOTIDE SEQUENCE [LARGE SCALE GENOMIC DNA]</scope>
    <source>
        <strain evidence="2 3">Z-7289</strain>
    </source>
</reference>
<dbReference type="AlphaFoldDB" id="A0A0E3S5C6"/>
<dbReference type="RefSeq" id="WP_048127188.1">
    <property type="nucleotide sequence ID" value="NZ_CP009515.1"/>
</dbReference>
<dbReference type="CDD" id="cd02214">
    <property type="entry name" value="cupin_MJ1618"/>
    <property type="match status" value="1"/>
</dbReference>
<dbReference type="Proteomes" id="UP000033072">
    <property type="component" value="Chromosome"/>
</dbReference>
<evidence type="ECO:0000313" key="3">
    <source>
        <dbReference type="Proteomes" id="UP000033072"/>
    </source>
</evidence>
<evidence type="ECO:0000313" key="2">
    <source>
        <dbReference type="EMBL" id="AKB75576.1"/>
    </source>
</evidence>
<proteinExistence type="predicted"/>
<sequence length="123" mass="13530">MPCPLKPNTKKIKPSITKDGSIIRELMHPAVHGNSEQNLSEATVPVGGKTFLHKHRVTEEIYHITEGSGIMALGFEEFEVRKGDSIRIPPGTPHGIRNTGKEQLKILCCCAPAYSHEDTELMG</sequence>
<dbReference type="STRING" id="1434111.MSLAZ_2315"/>
<evidence type="ECO:0000259" key="1">
    <source>
        <dbReference type="Pfam" id="PF07883"/>
    </source>
</evidence>
<dbReference type="HOGENOM" id="CLU_129810_1_1_2"/>
<name>A0A0E3S5C6_9EURY</name>
<dbReference type="InterPro" id="IPR052044">
    <property type="entry name" value="PKS_Associated_Protein"/>
</dbReference>
<dbReference type="Pfam" id="PF07883">
    <property type="entry name" value="Cupin_2"/>
    <property type="match status" value="1"/>
</dbReference>
<dbReference type="PATRIC" id="fig|1434111.4.peg.3082"/>
<dbReference type="InterPro" id="IPR011051">
    <property type="entry name" value="RmlC_Cupin_sf"/>
</dbReference>
<keyword evidence="2" id="KW-0413">Isomerase</keyword>
<dbReference type="PANTHER" id="PTHR36114:SF4">
    <property type="entry name" value="CUPIN 2 CONSERVED BARREL DOMAIN-CONTAINING PROTEIN"/>
    <property type="match status" value="1"/>
</dbReference>
<dbReference type="KEGG" id="mls:MSLAZ_2315"/>
<dbReference type="PANTHER" id="PTHR36114">
    <property type="entry name" value="16.7 KDA PROTEIN IN WHIE LOCUS"/>
    <property type="match status" value="1"/>
</dbReference>
<gene>
    <name evidence="2" type="ORF">MSLAZ_2315</name>
</gene>
<keyword evidence="3" id="KW-1185">Reference proteome</keyword>
<dbReference type="InterPro" id="IPR014710">
    <property type="entry name" value="RmlC-like_jellyroll"/>
</dbReference>
<dbReference type="EMBL" id="CP009515">
    <property type="protein sequence ID" value="AKB75576.1"/>
    <property type="molecule type" value="Genomic_DNA"/>
</dbReference>